<protein>
    <submittedName>
        <fullName evidence="3">Putative siderophore-degrading esterase</fullName>
    </submittedName>
</protein>
<dbReference type="InterPro" id="IPR052558">
    <property type="entry name" value="Siderophore_Hydrolase_D"/>
</dbReference>
<keyword evidence="2" id="KW-0378">Hydrolase</keyword>
<dbReference type="EMBL" id="PVWQ01000003">
    <property type="protein sequence ID" value="RDW87006.1"/>
    <property type="molecule type" value="Genomic_DNA"/>
</dbReference>
<name>A0A3D8SL51_9EURO</name>
<keyword evidence="4" id="KW-1185">Reference proteome</keyword>
<dbReference type="PANTHER" id="PTHR40841">
    <property type="entry name" value="SIDEROPHORE TRIACETYLFUSARININE C ESTERASE"/>
    <property type="match status" value="1"/>
</dbReference>
<dbReference type="Pfam" id="PF00756">
    <property type="entry name" value="Esterase"/>
    <property type="match status" value="1"/>
</dbReference>
<dbReference type="RefSeq" id="XP_026606530.1">
    <property type="nucleotide sequence ID" value="XM_026745664.1"/>
</dbReference>
<comment type="similarity">
    <text evidence="1">Belongs to the esterase D family.</text>
</comment>
<dbReference type="Gene3D" id="3.40.50.1820">
    <property type="entry name" value="alpha/beta hydrolase"/>
    <property type="match status" value="1"/>
</dbReference>
<evidence type="ECO:0000256" key="1">
    <source>
        <dbReference type="ARBA" id="ARBA00005622"/>
    </source>
</evidence>
<accession>A0A3D8SL51</accession>
<reference evidence="3 4" key="1">
    <citation type="journal article" date="2018" name="IMA Fungus">
        <title>IMA Genome-F 9: Draft genome sequence of Annulohypoxylon stygium, Aspergillus mulundensis, Berkeleyomyces basicola (syn. Thielaviopsis basicola), Ceratocystis smalleyi, two Cercospora beticola strains, Coleophoma cylindrospora, Fusarium fracticaudum, Phialophora cf. hyalina, and Morchella septimelata.</title>
        <authorList>
            <person name="Wingfield B.D."/>
            <person name="Bills G.F."/>
            <person name="Dong Y."/>
            <person name="Huang W."/>
            <person name="Nel W.J."/>
            <person name="Swalarsk-Parry B.S."/>
            <person name="Vaghefi N."/>
            <person name="Wilken P.M."/>
            <person name="An Z."/>
            <person name="de Beer Z.W."/>
            <person name="De Vos L."/>
            <person name="Chen L."/>
            <person name="Duong T.A."/>
            <person name="Gao Y."/>
            <person name="Hammerbacher A."/>
            <person name="Kikkert J.R."/>
            <person name="Li Y."/>
            <person name="Li H."/>
            <person name="Li K."/>
            <person name="Li Q."/>
            <person name="Liu X."/>
            <person name="Ma X."/>
            <person name="Naidoo K."/>
            <person name="Pethybridge S.J."/>
            <person name="Sun J."/>
            <person name="Steenkamp E.T."/>
            <person name="van der Nest M.A."/>
            <person name="van Wyk S."/>
            <person name="Wingfield M.J."/>
            <person name="Xiong C."/>
            <person name="Yue Q."/>
            <person name="Zhang X."/>
        </authorList>
    </citation>
    <scope>NUCLEOTIDE SEQUENCE [LARGE SCALE GENOMIC DNA]</scope>
    <source>
        <strain evidence="3 4">DSM 5745</strain>
    </source>
</reference>
<comment type="caution">
    <text evidence="3">The sequence shown here is derived from an EMBL/GenBank/DDBJ whole genome shotgun (WGS) entry which is preliminary data.</text>
</comment>
<evidence type="ECO:0000313" key="4">
    <source>
        <dbReference type="Proteomes" id="UP000256690"/>
    </source>
</evidence>
<proteinExistence type="inferred from homology"/>
<gene>
    <name evidence="3" type="ORF">DSM5745_03648</name>
</gene>
<evidence type="ECO:0000313" key="3">
    <source>
        <dbReference type="EMBL" id="RDW87006.1"/>
    </source>
</evidence>
<sequence>MAEWTFNPSEPGTARNMASWQVTAPNQEAYQIDVSWPLGWSGPNDGEAVADALYLVDGNALFLTATETLRRCEAQSHRRHNVESEPGTIVVAVGYPLMDTVFSPQRSYDLTPPCPPEQYTPPCRPDGKAKADDPHGGADEFLSLITEVVKPFIEKTVFPRVTFARTALFGHSYGGLFVLHALFTKPSSFDAYLAASPSVWWSNRHVLSQAERFYSVSANLASRPALWMSFGSREQAPVRGPGESLERFQIREEAASRRRMADNCKELREMLLGRAGSRLRAVQLREFADEDHGSVIAPALNGAISFFSTFTNTTN</sequence>
<dbReference type="Proteomes" id="UP000256690">
    <property type="component" value="Unassembled WGS sequence"/>
</dbReference>
<dbReference type="InterPro" id="IPR029058">
    <property type="entry name" value="AB_hydrolase_fold"/>
</dbReference>
<dbReference type="InterPro" id="IPR000801">
    <property type="entry name" value="Esterase-like"/>
</dbReference>
<dbReference type="SUPFAM" id="SSF53474">
    <property type="entry name" value="alpha/beta-Hydrolases"/>
    <property type="match status" value="1"/>
</dbReference>
<dbReference type="GeneID" id="38114018"/>
<evidence type="ECO:0000256" key="2">
    <source>
        <dbReference type="ARBA" id="ARBA00022801"/>
    </source>
</evidence>
<dbReference type="GO" id="GO:0016788">
    <property type="term" value="F:hydrolase activity, acting on ester bonds"/>
    <property type="evidence" value="ECO:0007669"/>
    <property type="project" value="TreeGrafter"/>
</dbReference>
<dbReference type="AlphaFoldDB" id="A0A3D8SL51"/>
<dbReference type="PANTHER" id="PTHR40841:SF2">
    <property type="entry name" value="SIDEROPHORE-DEGRADING ESTERASE (EUROFUNG)"/>
    <property type="match status" value="1"/>
</dbReference>
<organism evidence="3 4">
    <name type="scientific">Aspergillus mulundensis</name>
    <dbReference type="NCBI Taxonomy" id="1810919"/>
    <lineage>
        <taxon>Eukaryota</taxon>
        <taxon>Fungi</taxon>
        <taxon>Dikarya</taxon>
        <taxon>Ascomycota</taxon>
        <taxon>Pezizomycotina</taxon>
        <taxon>Eurotiomycetes</taxon>
        <taxon>Eurotiomycetidae</taxon>
        <taxon>Eurotiales</taxon>
        <taxon>Aspergillaceae</taxon>
        <taxon>Aspergillus</taxon>
        <taxon>Aspergillus subgen. Nidulantes</taxon>
    </lineage>
</organism>
<dbReference type="OrthoDB" id="446683at2759"/>